<evidence type="ECO:0000256" key="4">
    <source>
        <dbReference type="ARBA" id="ARBA00022692"/>
    </source>
</evidence>
<dbReference type="Pfam" id="PF13853">
    <property type="entry name" value="7tm_4"/>
    <property type="match status" value="1"/>
</dbReference>
<sequence length="325" mass="36212">TSGEARDKKGLMSSLNSTTPSQPPSFLLLGIPGLEKEQFWIAFPFCIMYAIAVLGNIILLIVIKTESSLHEPMYLFLAMLAFTDLVLSTSMLPKMLAIFWWGSGEIGFVSCLVQLFFVHNFSAVESGVLMAMALDRYFAICYPLRHSSILSMPVVTALGSLVLLRGVLLVAPGCFLLHRKDFCQHRVICHSYCEHMAVVKLVCEDTRVNAAYGIFVAFAVIVFDITVIVVSYTMILRAVLRLSSSDTQHKAFNTCVSHVCVILAFYVPVLFTSLTHRFGHSIPQHIHILVAHLYMVVPPTLNPIIYGVRTKQLKDKIVVLFQKGI</sequence>
<comment type="caution">
    <text evidence="13">The sequence shown here is derived from an EMBL/GenBank/DDBJ whole genome shotgun (WGS) entry which is preliminary data.</text>
</comment>
<evidence type="ECO:0000256" key="2">
    <source>
        <dbReference type="ARBA" id="ARBA00004141"/>
    </source>
</evidence>
<keyword evidence="7 10" id="KW-0472">Membrane</keyword>
<keyword evidence="3 10" id="KW-0716">Sensory transduction</keyword>
<protein>
    <recommendedName>
        <fullName evidence="10">Olfactory receptor</fullName>
    </recommendedName>
</protein>
<feature type="transmembrane region" description="Helical" evidence="10">
    <location>
        <begin position="74"/>
        <end position="100"/>
    </location>
</feature>
<dbReference type="PRINTS" id="PR00245">
    <property type="entry name" value="OLFACTORYR"/>
</dbReference>
<evidence type="ECO:0000256" key="11">
    <source>
        <dbReference type="SAM" id="MobiDB-lite"/>
    </source>
</evidence>
<dbReference type="EMBL" id="MCFN01012449">
    <property type="protein sequence ID" value="OXB51514.1"/>
    <property type="molecule type" value="Genomic_DNA"/>
</dbReference>
<dbReference type="PANTHER" id="PTHR26450:SF156">
    <property type="entry name" value="OLFACTORY RECEPTOR 52R1"/>
    <property type="match status" value="1"/>
</dbReference>
<dbReference type="GO" id="GO:0004984">
    <property type="term" value="F:olfactory receptor activity"/>
    <property type="evidence" value="ECO:0007669"/>
    <property type="project" value="InterPro"/>
</dbReference>
<reference evidence="13 14" key="1">
    <citation type="submission" date="2016-07" db="EMBL/GenBank/DDBJ databases">
        <title>Disparate Historic Effective Population Sizes Predicted by Modern Levels of Genome Diversity for the Scaled Quail (Callipepla squamata) and the Northern Bobwhite (Colinus virginianus): Inferences from First and Second Generation Draft Genome Assemblies for Sympatric New World Quail.</title>
        <authorList>
            <person name="Oldeschulte D.L."/>
            <person name="Halley Y.A."/>
            <person name="Bhattarai E.K."/>
            <person name="Brashear W.A."/>
            <person name="Hill J."/>
            <person name="Metz R.P."/>
            <person name="Johnson C.D."/>
            <person name="Rollins D."/>
            <person name="Peterson M.J."/>
            <person name="Bickhart D.M."/>
            <person name="Decker J.E."/>
            <person name="Seabury C.M."/>
        </authorList>
    </citation>
    <scope>NUCLEOTIDE SEQUENCE [LARGE SCALE GENOMIC DNA]</scope>
    <source>
        <strain evidence="13 14">Texas</strain>
        <tissue evidence="13">Leg muscle</tissue>
    </source>
</reference>
<dbReference type="SUPFAM" id="SSF81321">
    <property type="entry name" value="Family A G protein-coupled receptor-like"/>
    <property type="match status" value="1"/>
</dbReference>
<comment type="similarity">
    <text evidence="9">Belongs to the G-protein coupled receptor 1 family.</text>
</comment>
<dbReference type="STRING" id="9009.A0A226M8C2"/>
<dbReference type="InterPro" id="IPR000276">
    <property type="entry name" value="GPCR_Rhodpsn"/>
</dbReference>
<evidence type="ECO:0000313" key="13">
    <source>
        <dbReference type="EMBL" id="OXB51514.1"/>
    </source>
</evidence>
<name>A0A226M8C2_CALSU</name>
<evidence type="ECO:0000256" key="5">
    <source>
        <dbReference type="ARBA" id="ARBA00022725"/>
    </source>
</evidence>
<dbReference type="InterPro" id="IPR017452">
    <property type="entry name" value="GPCR_Rhodpsn_7TM"/>
</dbReference>
<evidence type="ECO:0000259" key="12">
    <source>
        <dbReference type="PROSITE" id="PS50262"/>
    </source>
</evidence>
<feature type="transmembrane region" description="Helical" evidence="10">
    <location>
        <begin position="251"/>
        <end position="274"/>
    </location>
</feature>
<comment type="function">
    <text evidence="1">Odorant receptor.</text>
</comment>
<evidence type="ECO:0000256" key="6">
    <source>
        <dbReference type="ARBA" id="ARBA00022989"/>
    </source>
</evidence>
<dbReference type="PROSITE" id="PS50262">
    <property type="entry name" value="G_PROTEIN_RECEP_F1_2"/>
    <property type="match status" value="1"/>
</dbReference>
<feature type="domain" description="G-protein coupled receptors family 1 profile" evidence="12">
    <location>
        <begin position="55"/>
        <end position="306"/>
    </location>
</feature>
<feature type="compositionally biased region" description="Basic and acidic residues" evidence="11">
    <location>
        <begin position="1"/>
        <end position="10"/>
    </location>
</feature>
<evidence type="ECO:0000256" key="9">
    <source>
        <dbReference type="RuleBase" id="RU000688"/>
    </source>
</evidence>
<feature type="transmembrane region" description="Helical" evidence="10">
    <location>
        <begin position="106"/>
        <end position="128"/>
    </location>
</feature>
<dbReference type="OrthoDB" id="9109979at2759"/>
<dbReference type="PROSITE" id="PS00237">
    <property type="entry name" value="G_PROTEIN_RECEP_F1_1"/>
    <property type="match status" value="1"/>
</dbReference>
<dbReference type="CDD" id="cd15951">
    <property type="entry name" value="7tmA_OR52R_52L-like"/>
    <property type="match status" value="1"/>
</dbReference>
<feature type="transmembrane region" description="Helical" evidence="10">
    <location>
        <begin position="39"/>
        <end position="62"/>
    </location>
</feature>
<dbReference type="InterPro" id="IPR050402">
    <property type="entry name" value="OR51/52/56-like"/>
</dbReference>
<dbReference type="AlphaFoldDB" id="A0A226M8C2"/>
<keyword evidence="4 9" id="KW-0812">Transmembrane</keyword>
<feature type="transmembrane region" description="Helical" evidence="10">
    <location>
        <begin position="286"/>
        <end position="308"/>
    </location>
</feature>
<feature type="transmembrane region" description="Helical" evidence="10">
    <location>
        <begin position="149"/>
        <end position="171"/>
    </location>
</feature>
<feature type="transmembrane region" description="Helical" evidence="10">
    <location>
        <begin position="210"/>
        <end position="239"/>
    </location>
</feature>
<keyword evidence="8 9" id="KW-0807">Transducer</keyword>
<dbReference type="PANTHER" id="PTHR26450">
    <property type="entry name" value="OLFACTORY RECEPTOR 56B1-RELATED"/>
    <property type="match status" value="1"/>
</dbReference>
<evidence type="ECO:0000256" key="1">
    <source>
        <dbReference type="ARBA" id="ARBA00002936"/>
    </source>
</evidence>
<gene>
    <name evidence="13" type="ORF">ASZ78_003269</name>
</gene>
<evidence type="ECO:0000313" key="14">
    <source>
        <dbReference type="Proteomes" id="UP000198323"/>
    </source>
</evidence>
<dbReference type="GO" id="GO:0005886">
    <property type="term" value="C:plasma membrane"/>
    <property type="evidence" value="ECO:0007669"/>
    <property type="project" value="UniProtKB-SubCell"/>
</dbReference>
<dbReference type="Gene3D" id="1.20.1070.10">
    <property type="entry name" value="Rhodopsin 7-helix transmembrane proteins"/>
    <property type="match status" value="1"/>
</dbReference>
<keyword evidence="14" id="KW-1185">Reference proteome</keyword>
<dbReference type="InterPro" id="IPR000725">
    <property type="entry name" value="Olfact_rcpt"/>
</dbReference>
<evidence type="ECO:0000256" key="3">
    <source>
        <dbReference type="ARBA" id="ARBA00022606"/>
    </source>
</evidence>
<comment type="subcellular location">
    <subcellularLocation>
        <location evidence="10">Cell membrane</location>
        <topology evidence="10">Multi-pass membrane protein</topology>
    </subcellularLocation>
    <subcellularLocation>
        <location evidence="2">Membrane</location>
        <topology evidence="2">Multi-pass membrane protein</topology>
    </subcellularLocation>
</comment>
<evidence type="ECO:0000256" key="10">
    <source>
        <dbReference type="RuleBase" id="RU363047"/>
    </source>
</evidence>
<dbReference type="FunFam" id="1.20.1070.10:FF:000006">
    <property type="entry name" value="Olfactory receptor"/>
    <property type="match status" value="1"/>
</dbReference>
<dbReference type="Proteomes" id="UP000198323">
    <property type="component" value="Unassembled WGS sequence"/>
</dbReference>
<dbReference type="GO" id="GO:0004930">
    <property type="term" value="F:G protein-coupled receptor activity"/>
    <property type="evidence" value="ECO:0007669"/>
    <property type="project" value="UniProtKB-KW"/>
</dbReference>
<keyword evidence="10" id="KW-1003">Cell membrane</keyword>
<proteinExistence type="inferred from homology"/>
<keyword evidence="6 10" id="KW-1133">Transmembrane helix</keyword>
<accession>A0A226M8C2</accession>
<keyword evidence="9" id="KW-0675">Receptor</keyword>
<keyword evidence="5 10" id="KW-0552">Olfaction</keyword>
<feature type="non-terminal residue" evidence="13">
    <location>
        <position position="1"/>
    </location>
</feature>
<evidence type="ECO:0000256" key="7">
    <source>
        <dbReference type="ARBA" id="ARBA00023136"/>
    </source>
</evidence>
<feature type="region of interest" description="Disordered" evidence="11">
    <location>
        <begin position="1"/>
        <end position="22"/>
    </location>
</feature>
<evidence type="ECO:0000256" key="8">
    <source>
        <dbReference type="ARBA" id="ARBA00023224"/>
    </source>
</evidence>
<organism evidence="13 14">
    <name type="scientific">Callipepla squamata</name>
    <name type="common">Scaled quail</name>
    <dbReference type="NCBI Taxonomy" id="9009"/>
    <lineage>
        <taxon>Eukaryota</taxon>
        <taxon>Metazoa</taxon>
        <taxon>Chordata</taxon>
        <taxon>Craniata</taxon>
        <taxon>Vertebrata</taxon>
        <taxon>Euteleostomi</taxon>
        <taxon>Archelosauria</taxon>
        <taxon>Archosauria</taxon>
        <taxon>Dinosauria</taxon>
        <taxon>Saurischia</taxon>
        <taxon>Theropoda</taxon>
        <taxon>Coelurosauria</taxon>
        <taxon>Aves</taxon>
        <taxon>Neognathae</taxon>
        <taxon>Galloanserae</taxon>
        <taxon>Galliformes</taxon>
        <taxon>Odontophoridae</taxon>
        <taxon>Callipepla</taxon>
    </lineage>
</organism>
<keyword evidence="9" id="KW-0297">G-protein coupled receptor</keyword>
<dbReference type="PRINTS" id="PR00237">
    <property type="entry name" value="GPCRRHODOPSN"/>
</dbReference>